<dbReference type="SMART" id="SM00267">
    <property type="entry name" value="GGDEF"/>
    <property type="match status" value="1"/>
</dbReference>
<dbReference type="Pfam" id="PF00990">
    <property type="entry name" value="GGDEF"/>
    <property type="match status" value="1"/>
</dbReference>
<accession>A0A939J388</accession>
<dbReference type="InterPro" id="IPR035965">
    <property type="entry name" value="PAS-like_dom_sf"/>
</dbReference>
<dbReference type="SUPFAM" id="SSF55781">
    <property type="entry name" value="GAF domain-like"/>
    <property type="match status" value="1"/>
</dbReference>
<dbReference type="EMBL" id="JAEKJZ010000001">
    <property type="protein sequence ID" value="MBN9669885.1"/>
    <property type="molecule type" value="Genomic_DNA"/>
</dbReference>
<proteinExistence type="predicted"/>
<dbReference type="InterPro" id="IPR003018">
    <property type="entry name" value="GAF"/>
</dbReference>
<dbReference type="Pfam" id="PF13426">
    <property type="entry name" value="PAS_9"/>
    <property type="match status" value="1"/>
</dbReference>
<dbReference type="NCBIfam" id="TIGR00254">
    <property type="entry name" value="GGDEF"/>
    <property type="match status" value="1"/>
</dbReference>
<dbReference type="InterPro" id="IPR052155">
    <property type="entry name" value="Biofilm_reg_signaling"/>
</dbReference>
<dbReference type="SMART" id="SM00091">
    <property type="entry name" value="PAS"/>
    <property type="match status" value="3"/>
</dbReference>
<feature type="domain" description="PAS" evidence="1">
    <location>
        <begin position="309"/>
        <end position="353"/>
    </location>
</feature>
<feature type="domain" description="GGDEF" evidence="3">
    <location>
        <begin position="727"/>
        <end position="861"/>
    </location>
</feature>
<dbReference type="FunFam" id="3.30.70.270:FF:000001">
    <property type="entry name" value="Diguanylate cyclase domain protein"/>
    <property type="match status" value="1"/>
</dbReference>
<evidence type="ECO:0000313" key="5">
    <source>
        <dbReference type="Proteomes" id="UP000664096"/>
    </source>
</evidence>
<dbReference type="InterPro" id="IPR000014">
    <property type="entry name" value="PAS"/>
</dbReference>
<dbReference type="Pfam" id="PF01590">
    <property type="entry name" value="GAF"/>
    <property type="match status" value="1"/>
</dbReference>
<dbReference type="RefSeq" id="WP_207139418.1">
    <property type="nucleotide sequence ID" value="NZ_JAEKJZ010000001.1"/>
</dbReference>
<dbReference type="NCBIfam" id="TIGR00229">
    <property type="entry name" value="sensory_box"/>
    <property type="match status" value="1"/>
</dbReference>
<dbReference type="CDD" id="cd01949">
    <property type="entry name" value="GGDEF"/>
    <property type="match status" value="1"/>
</dbReference>
<dbReference type="Proteomes" id="UP000664096">
    <property type="component" value="Unassembled WGS sequence"/>
</dbReference>
<organism evidence="4 5">
    <name type="scientific">Roseibium aggregatum</name>
    <dbReference type="NCBI Taxonomy" id="187304"/>
    <lineage>
        <taxon>Bacteria</taxon>
        <taxon>Pseudomonadati</taxon>
        <taxon>Pseudomonadota</taxon>
        <taxon>Alphaproteobacteria</taxon>
        <taxon>Hyphomicrobiales</taxon>
        <taxon>Stappiaceae</taxon>
        <taxon>Roseibium</taxon>
    </lineage>
</organism>
<dbReference type="Gene3D" id="3.30.450.20">
    <property type="entry name" value="PAS domain"/>
    <property type="match status" value="4"/>
</dbReference>
<reference evidence="4" key="1">
    <citation type="submission" date="2020-12" db="EMBL/GenBank/DDBJ databases">
        <title>Oil enriched cultivation method for isolating marine PHA-producing bacteria.</title>
        <authorList>
            <person name="Zheng W."/>
            <person name="Yu S."/>
            <person name="Huang Y."/>
        </authorList>
    </citation>
    <scope>NUCLEOTIDE SEQUENCE</scope>
    <source>
        <strain evidence="4">SY-2-12</strain>
    </source>
</reference>
<dbReference type="PANTHER" id="PTHR44757">
    <property type="entry name" value="DIGUANYLATE CYCLASE DGCP"/>
    <property type="match status" value="1"/>
</dbReference>
<comment type="caution">
    <text evidence="4">The sequence shown here is derived from an EMBL/GenBank/DDBJ whole genome shotgun (WGS) entry which is preliminary data.</text>
</comment>
<dbReference type="Pfam" id="PF08447">
    <property type="entry name" value="PAS_3"/>
    <property type="match status" value="1"/>
</dbReference>
<dbReference type="AlphaFoldDB" id="A0A939J388"/>
<dbReference type="CDD" id="cd00130">
    <property type="entry name" value="PAS"/>
    <property type="match status" value="1"/>
</dbReference>
<dbReference type="GO" id="GO:0003824">
    <property type="term" value="F:catalytic activity"/>
    <property type="evidence" value="ECO:0007669"/>
    <property type="project" value="UniProtKB-ARBA"/>
</dbReference>
<dbReference type="InterPro" id="IPR000160">
    <property type="entry name" value="GGDEF_dom"/>
</dbReference>
<dbReference type="SMART" id="SM00065">
    <property type="entry name" value="GAF"/>
    <property type="match status" value="1"/>
</dbReference>
<dbReference type="PROSITE" id="PS50112">
    <property type="entry name" value="PAS"/>
    <property type="match status" value="1"/>
</dbReference>
<dbReference type="InterPro" id="IPR000700">
    <property type="entry name" value="PAS-assoc_C"/>
</dbReference>
<evidence type="ECO:0000259" key="3">
    <source>
        <dbReference type="PROSITE" id="PS50887"/>
    </source>
</evidence>
<gene>
    <name evidence="4" type="ORF">JF539_06005</name>
</gene>
<dbReference type="InterPro" id="IPR013655">
    <property type="entry name" value="PAS_fold_3"/>
</dbReference>
<evidence type="ECO:0000259" key="1">
    <source>
        <dbReference type="PROSITE" id="PS50112"/>
    </source>
</evidence>
<evidence type="ECO:0000313" key="4">
    <source>
        <dbReference type="EMBL" id="MBN9669885.1"/>
    </source>
</evidence>
<dbReference type="SUPFAM" id="SSF55073">
    <property type="entry name" value="Nucleotide cyclase"/>
    <property type="match status" value="1"/>
</dbReference>
<evidence type="ECO:0000259" key="2">
    <source>
        <dbReference type="PROSITE" id="PS50113"/>
    </source>
</evidence>
<dbReference type="InterPro" id="IPR029016">
    <property type="entry name" value="GAF-like_dom_sf"/>
</dbReference>
<dbReference type="PANTHER" id="PTHR44757:SF2">
    <property type="entry name" value="BIOFILM ARCHITECTURE MAINTENANCE PROTEIN MBAA"/>
    <property type="match status" value="1"/>
</dbReference>
<feature type="domain" description="PAC" evidence="2">
    <location>
        <begin position="257"/>
        <end position="308"/>
    </location>
</feature>
<dbReference type="InterPro" id="IPR043128">
    <property type="entry name" value="Rev_trsase/Diguanyl_cyclase"/>
</dbReference>
<dbReference type="Pfam" id="PF12860">
    <property type="entry name" value="PAS_7"/>
    <property type="match status" value="2"/>
</dbReference>
<dbReference type="SUPFAM" id="SSF55785">
    <property type="entry name" value="PYP-like sensor domain (PAS domain)"/>
    <property type="match status" value="4"/>
</dbReference>
<dbReference type="InterPro" id="IPR029787">
    <property type="entry name" value="Nucleotide_cyclase"/>
</dbReference>
<protein>
    <submittedName>
        <fullName evidence="4">PAS-domain containing protein</fullName>
    </submittedName>
</protein>
<sequence>MTQPFPPNESQRLAALRALNIIDSERTPEFDAVVKSAASILDCPIALLPLVEKTRQWFKAKVGLEIDATSRDVSFCQHTILHNEMLVVRNASKDPRFCENPLVTGEPGIRFYAGVPLSVDGVHNIGTLCVIDREPREPTEEQLEQLRLLGTIATGLLKAHCYNEMIGAAVSQLEAQQRNSLRDKELMQSITDLSGIGGWELDCVTQEVVWTEKTKEVHEVPSDYVPTLEKALSFYPAEVRKRLEDTIEDAMRGGSEWDLEVPFITAKGNNRWVRAFGRPICENDEVVRIVGAFQDVTARKDFDQLIKHSEMRNRSILASLDEGVLLIDPDGTIRSSNQPAAELLNCTRDDMQGLNAKDLNVTFWTDDSEKTPLDNLFALAAEQPDELNHRVVGLSVPRRKSVSWVKLNARPVQDAGVGGLGGVVVSVVDVTDTMSQAKTLKAIFENYPGGVAYYNSEMRLSAYNPEFAQLTDLPEECLEEGLHFSEYLTLLAENGEYGNGDPSELAQHRMESFDLSKRYSYERRKPDGTVLEIRRTPLPEGGMISTFYDVTERKRIETRLIESEREAREKSLELEVILANMNQGVSVFDGLGKLALWNQKYIEIFDKPLGEVKVGKTLTELIHAEKERDQFEGNVEKHVADLMHSLSEGENVHSMFRHANGKVISSVHTPLPGGGWIGTHEDVTLREQATEKIAYAAHHDSLTRLANRAFFNEQLDELMFHLDEQDSAHILMLLDLDGFKPVNDIHGHAVGDAVLSKVASRLKDCVRTTDTVARIGGDEFAIILSGFGRGNPRLAELAERMVQTISQPYSVDGATVSIGVSIGITEINTENKDPVQVMKQADDALYEIKRNGRDGFRVFSLASCA</sequence>
<dbReference type="Gene3D" id="3.30.450.40">
    <property type="match status" value="1"/>
</dbReference>
<dbReference type="Gene3D" id="3.30.70.270">
    <property type="match status" value="1"/>
</dbReference>
<dbReference type="PROSITE" id="PS50887">
    <property type="entry name" value="GGDEF"/>
    <property type="match status" value="1"/>
</dbReference>
<name>A0A939J388_9HYPH</name>
<dbReference type="PROSITE" id="PS50113">
    <property type="entry name" value="PAC"/>
    <property type="match status" value="1"/>
</dbReference>